<evidence type="ECO:0000259" key="11">
    <source>
        <dbReference type="PROSITE" id="PS50011"/>
    </source>
</evidence>
<protein>
    <recommendedName>
        <fullName evidence="11">Protein kinase domain-containing protein</fullName>
    </recommendedName>
</protein>
<dbReference type="OrthoDB" id="4062651at2759"/>
<dbReference type="Pfam" id="PF13947">
    <property type="entry name" value="GUB_WAK_bind"/>
    <property type="match status" value="1"/>
</dbReference>
<sequence>MLSDSNKLTVIGCRTLAYIADENDVGNYMSGCLSTCRRGEFKSATKGICNGIGCCQTKPIPRGLDYYRTWFDVNTMNTSSEIYNRTPCSYAVLMESSNFTFSTTYLTPPTDFNTSYGGQAPMVLDWAIKTYNSCDEAKTAAACERNCGGVEIPYPFGLDPDCSLPGFNLSCNTSGDGKPYHNDVEVLSISVLQAQARMRMDISSACYNETSRGMISSGWSLNLRDTPYRYSNSGNRFTAIGCKTLAYIAVDSSPDDRGGSLTTGCVATCGQDGVTGLTNGSCSGIGCCQTAIPNGFQSYEIWFDDNFNTSSIYNISRCSYAALVEESSFTFSANYATSSAFNDYYGGQAPLVVDWSIGNKTCNEAQKMPDDYACVSSYSECFNSSNGPGYFCNCSQGFHGNPYLKPEDPGSCKVIRNKRNIKKQALLRQNDEFFQQNGGELLLQMMRAQGNVGFTIYDRDEIEAATDNFSKMNIIGEGGQGTVYRAVLDGVVVAIKMCKEIDESRRKDFVQELVILCRVSHPNVVKLLGCCLQFEAPMLVYEFVRNKTLQELLDLQRSRRFHATLGTRLRIAAESAFALAHIHSLPHPILHGDIKPANILLAEGLVAKVSDFGCSTIDEKAQAVPKGTLGYLDPDYLLEYQLTAKNDVYSFGVILLELLTGKRPLSKERKSLTSIFQEAMADGTLIEILDCDIVNEASMGVIHQAAVLASQCLIVPGSTRPTMGQVAEELRRLAEADELQQYPQQPLIIESHNFMEMEIGNTCTTSSWYAGSNTTGVYSLGNKVVQSTEFAR</sequence>
<name>A0A8J5VEW5_ZIZPA</name>
<evidence type="ECO:0000256" key="3">
    <source>
        <dbReference type="ARBA" id="ARBA00022692"/>
    </source>
</evidence>
<evidence type="ECO:0000256" key="9">
    <source>
        <dbReference type="ARBA" id="ARBA00023157"/>
    </source>
</evidence>
<dbReference type="GO" id="GO:0007166">
    <property type="term" value="P:cell surface receptor signaling pathway"/>
    <property type="evidence" value="ECO:0007669"/>
    <property type="project" value="InterPro"/>
</dbReference>
<evidence type="ECO:0000256" key="1">
    <source>
        <dbReference type="ARBA" id="ARBA00004479"/>
    </source>
</evidence>
<feature type="domain" description="Protein kinase" evidence="11">
    <location>
        <begin position="469"/>
        <end position="755"/>
    </location>
</feature>
<keyword evidence="5" id="KW-0547">Nucleotide-binding</keyword>
<comment type="subcellular location">
    <subcellularLocation>
        <location evidence="1">Membrane</location>
        <topology evidence="1">Single-pass type I membrane protein</topology>
    </subcellularLocation>
</comment>
<keyword evidence="8" id="KW-0472">Membrane</keyword>
<dbReference type="Pfam" id="PF08488">
    <property type="entry name" value="WAK"/>
    <property type="match status" value="1"/>
</dbReference>
<evidence type="ECO:0000256" key="2">
    <source>
        <dbReference type="ARBA" id="ARBA00022679"/>
    </source>
</evidence>
<dbReference type="GO" id="GO:0004674">
    <property type="term" value="F:protein serine/threonine kinase activity"/>
    <property type="evidence" value="ECO:0007669"/>
    <property type="project" value="InterPro"/>
</dbReference>
<dbReference type="InterPro" id="IPR008271">
    <property type="entry name" value="Ser/Thr_kinase_AS"/>
</dbReference>
<dbReference type="PROSITE" id="PS00108">
    <property type="entry name" value="PROTEIN_KINASE_ST"/>
    <property type="match status" value="1"/>
</dbReference>
<dbReference type="InterPro" id="IPR000719">
    <property type="entry name" value="Prot_kinase_dom"/>
</dbReference>
<dbReference type="InterPro" id="IPR045274">
    <property type="entry name" value="WAK-like"/>
</dbReference>
<dbReference type="AlphaFoldDB" id="A0A8J5VEW5"/>
<dbReference type="FunFam" id="3.30.200.20:FF:000582">
    <property type="entry name" value="Os04g0370900 protein"/>
    <property type="match status" value="1"/>
</dbReference>
<evidence type="ECO:0000256" key="10">
    <source>
        <dbReference type="ARBA" id="ARBA00023180"/>
    </source>
</evidence>
<keyword evidence="9" id="KW-1015">Disulfide bond</keyword>
<keyword evidence="10" id="KW-0325">Glycoprotein</keyword>
<dbReference type="SMART" id="SM00220">
    <property type="entry name" value="S_TKc"/>
    <property type="match status" value="1"/>
</dbReference>
<dbReference type="GO" id="GO:0030247">
    <property type="term" value="F:polysaccharide binding"/>
    <property type="evidence" value="ECO:0007669"/>
    <property type="project" value="InterPro"/>
</dbReference>
<evidence type="ECO:0000256" key="5">
    <source>
        <dbReference type="ARBA" id="ARBA00022741"/>
    </source>
</evidence>
<dbReference type="PANTHER" id="PTHR27005">
    <property type="entry name" value="WALL-ASSOCIATED RECEPTOR KINASE-LIKE 21"/>
    <property type="match status" value="1"/>
</dbReference>
<keyword evidence="2" id="KW-0808">Transferase</keyword>
<accession>A0A8J5VEW5</accession>
<dbReference type="GO" id="GO:0005524">
    <property type="term" value="F:ATP binding"/>
    <property type="evidence" value="ECO:0007669"/>
    <property type="project" value="UniProtKB-KW"/>
</dbReference>
<dbReference type="Pfam" id="PF00069">
    <property type="entry name" value="Pkinase"/>
    <property type="match status" value="1"/>
</dbReference>
<evidence type="ECO:0000256" key="7">
    <source>
        <dbReference type="ARBA" id="ARBA00022989"/>
    </source>
</evidence>
<dbReference type="FunFam" id="1.10.510.10:FF:000473">
    <property type="entry name" value="Putative wall-associated kinase"/>
    <property type="match status" value="1"/>
</dbReference>
<evidence type="ECO:0000313" key="13">
    <source>
        <dbReference type="Proteomes" id="UP000729402"/>
    </source>
</evidence>
<keyword evidence="13" id="KW-1185">Reference proteome</keyword>
<reference evidence="12" key="2">
    <citation type="submission" date="2021-02" db="EMBL/GenBank/DDBJ databases">
        <authorList>
            <person name="Kimball J.A."/>
            <person name="Haas M.W."/>
            <person name="Macchietto M."/>
            <person name="Kono T."/>
            <person name="Duquette J."/>
            <person name="Shao M."/>
        </authorList>
    </citation>
    <scope>NUCLEOTIDE SEQUENCE</scope>
    <source>
        <tissue evidence="12">Fresh leaf tissue</tissue>
    </source>
</reference>
<reference evidence="12" key="1">
    <citation type="journal article" date="2021" name="bioRxiv">
        <title>Whole Genome Assembly and Annotation of Northern Wild Rice, Zizania palustris L., Supports a Whole Genome Duplication in the Zizania Genus.</title>
        <authorList>
            <person name="Haas M."/>
            <person name="Kono T."/>
            <person name="Macchietto M."/>
            <person name="Millas R."/>
            <person name="McGilp L."/>
            <person name="Shao M."/>
            <person name="Duquette J."/>
            <person name="Hirsch C.N."/>
            <person name="Kimball J."/>
        </authorList>
    </citation>
    <scope>NUCLEOTIDE SEQUENCE</scope>
    <source>
        <tissue evidence="12">Fresh leaf tissue</tissue>
    </source>
</reference>
<dbReference type="InterPro" id="IPR025287">
    <property type="entry name" value="WAK_GUB"/>
</dbReference>
<proteinExistence type="predicted"/>
<evidence type="ECO:0000256" key="6">
    <source>
        <dbReference type="ARBA" id="ARBA00022840"/>
    </source>
</evidence>
<dbReference type="PROSITE" id="PS50011">
    <property type="entry name" value="PROTEIN_KINASE_DOM"/>
    <property type="match status" value="1"/>
</dbReference>
<gene>
    <name evidence="12" type="ORF">GUJ93_ZPchr0004g39719</name>
</gene>
<dbReference type="InterPro" id="IPR013695">
    <property type="entry name" value="WAK"/>
</dbReference>
<organism evidence="12 13">
    <name type="scientific">Zizania palustris</name>
    <name type="common">Northern wild rice</name>
    <dbReference type="NCBI Taxonomy" id="103762"/>
    <lineage>
        <taxon>Eukaryota</taxon>
        <taxon>Viridiplantae</taxon>
        <taxon>Streptophyta</taxon>
        <taxon>Embryophyta</taxon>
        <taxon>Tracheophyta</taxon>
        <taxon>Spermatophyta</taxon>
        <taxon>Magnoliopsida</taxon>
        <taxon>Liliopsida</taxon>
        <taxon>Poales</taxon>
        <taxon>Poaceae</taxon>
        <taxon>BOP clade</taxon>
        <taxon>Oryzoideae</taxon>
        <taxon>Oryzeae</taxon>
        <taxon>Zizaniinae</taxon>
        <taxon>Zizania</taxon>
    </lineage>
</organism>
<keyword evidence="4" id="KW-0732">Signal</keyword>
<evidence type="ECO:0000256" key="8">
    <source>
        <dbReference type="ARBA" id="ARBA00023136"/>
    </source>
</evidence>
<dbReference type="Proteomes" id="UP000729402">
    <property type="component" value="Unassembled WGS sequence"/>
</dbReference>
<evidence type="ECO:0000313" key="12">
    <source>
        <dbReference type="EMBL" id="KAG8063930.1"/>
    </source>
</evidence>
<comment type="caution">
    <text evidence="12">The sequence shown here is derived from an EMBL/GenBank/DDBJ whole genome shotgun (WGS) entry which is preliminary data.</text>
</comment>
<dbReference type="EMBL" id="JAAALK010000285">
    <property type="protein sequence ID" value="KAG8063930.1"/>
    <property type="molecule type" value="Genomic_DNA"/>
</dbReference>
<dbReference type="PANTHER" id="PTHR27005:SF37">
    <property type="entry name" value="OS04G0367600 PROTEIN"/>
    <property type="match status" value="1"/>
</dbReference>
<keyword evidence="6" id="KW-0067">ATP-binding</keyword>
<keyword evidence="3" id="KW-0812">Transmembrane</keyword>
<dbReference type="GO" id="GO:0005886">
    <property type="term" value="C:plasma membrane"/>
    <property type="evidence" value="ECO:0007669"/>
    <property type="project" value="TreeGrafter"/>
</dbReference>
<keyword evidence="7" id="KW-1133">Transmembrane helix</keyword>
<evidence type="ECO:0000256" key="4">
    <source>
        <dbReference type="ARBA" id="ARBA00022729"/>
    </source>
</evidence>